<dbReference type="InterPro" id="IPR036388">
    <property type="entry name" value="WH-like_DNA-bd_sf"/>
</dbReference>
<dbReference type="Proteomes" id="UP000604381">
    <property type="component" value="Unassembled WGS sequence"/>
</dbReference>
<reference evidence="5" key="1">
    <citation type="submission" date="2020-10" db="EMBL/GenBank/DDBJ databases">
        <title>An improved Amphimedon queenslandica hologenome assembly reveals how three proteobacterial symbionts can extend the metabolic phenotypic of their marine sponge host.</title>
        <authorList>
            <person name="Degnan B."/>
            <person name="Degnan S."/>
            <person name="Xiang X."/>
        </authorList>
    </citation>
    <scope>NUCLEOTIDE SEQUENCE</scope>
    <source>
        <strain evidence="5">AqS2</strain>
    </source>
</reference>
<evidence type="ECO:0000256" key="4">
    <source>
        <dbReference type="ARBA" id="ARBA00023306"/>
    </source>
</evidence>
<evidence type="ECO:0000313" key="5">
    <source>
        <dbReference type="EMBL" id="MBF2734588.1"/>
    </source>
</evidence>
<keyword evidence="2" id="KW-0132">Cell division</keyword>
<dbReference type="EMBL" id="JADHEI010000009">
    <property type="protein sequence ID" value="MBF2734588.1"/>
    <property type="molecule type" value="Genomic_DNA"/>
</dbReference>
<keyword evidence="3" id="KW-0159">Chromosome partition</keyword>
<dbReference type="PANTHER" id="PTHR34298:SF2">
    <property type="entry name" value="SEGREGATION AND CONDENSATION PROTEIN B"/>
    <property type="match status" value="1"/>
</dbReference>
<comment type="caution">
    <text evidence="5">The sequence shown here is derived from an EMBL/GenBank/DDBJ whole genome shotgun (WGS) entry which is preliminary data.</text>
</comment>
<dbReference type="PANTHER" id="PTHR34298">
    <property type="entry name" value="SEGREGATION AND CONDENSATION PROTEIN B"/>
    <property type="match status" value="1"/>
</dbReference>
<dbReference type="InterPro" id="IPR036390">
    <property type="entry name" value="WH_DNA-bd_sf"/>
</dbReference>
<dbReference type="Gene3D" id="1.10.10.10">
    <property type="entry name" value="Winged helix-like DNA-binding domain superfamily/Winged helix DNA-binding domain"/>
    <property type="match status" value="2"/>
</dbReference>
<accession>A0A930XX97</accession>
<keyword evidence="1" id="KW-0963">Cytoplasm</keyword>
<dbReference type="GO" id="GO:0051301">
    <property type="term" value="P:cell division"/>
    <property type="evidence" value="ECO:0007669"/>
    <property type="project" value="UniProtKB-KW"/>
</dbReference>
<dbReference type="Pfam" id="PF04079">
    <property type="entry name" value="SMC_ScpB"/>
    <property type="match status" value="1"/>
</dbReference>
<evidence type="ECO:0000313" key="6">
    <source>
        <dbReference type="Proteomes" id="UP000604381"/>
    </source>
</evidence>
<dbReference type="InterPro" id="IPR005234">
    <property type="entry name" value="ScpB_csome_segregation"/>
</dbReference>
<keyword evidence="4" id="KW-0131">Cell cycle</keyword>
<dbReference type="GO" id="GO:0051304">
    <property type="term" value="P:chromosome separation"/>
    <property type="evidence" value="ECO:0007669"/>
    <property type="project" value="InterPro"/>
</dbReference>
<sequence>MDLTQVASIIEMGLLCREGPCPENKLLGLFKPEEKVTAKNVKDALAEIEKRWAGRALELRKSASGWQLRSLDMHAERLRGFLNAAPPRLSRPLTEVLAIVAYRQPVTRGDIESIRGVSTSVSQLAVLEDLGWVEVTGKRDTPGRPFEYATTAKLLDDLGLQNLEELPPLESFFEEAEAAKLDETPADGAAE</sequence>
<dbReference type="PIRSF" id="PIRSF019345">
    <property type="entry name" value="ScpB"/>
    <property type="match status" value="1"/>
</dbReference>
<evidence type="ECO:0000256" key="2">
    <source>
        <dbReference type="ARBA" id="ARBA00022618"/>
    </source>
</evidence>
<name>A0A930XX97_9GAMM</name>
<evidence type="ECO:0000256" key="1">
    <source>
        <dbReference type="ARBA" id="ARBA00022490"/>
    </source>
</evidence>
<organism evidence="5 6">
    <name type="scientific">Candidatus Amphirhobacter heronislandensis</name>
    <dbReference type="NCBI Taxonomy" id="1732024"/>
    <lineage>
        <taxon>Bacteria</taxon>
        <taxon>Pseudomonadati</taxon>
        <taxon>Pseudomonadota</taxon>
        <taxon>Gammaproteobacteria</taxon>
        <taxon>Candidatus Tethybacterales</taxon>
        <taxon>Candidatus Tethybacteraceae</taxon>
        <taxon>Candidatus Amphirhobacter</taxon>
    </lineage>
</organism>
<protein>
    <submittedName>
        <fullName evidence="5">SMC-Scp complex subunit ScpB</fullName>
    </submittedName>
</protein>
<dbReference type="AlphaFoldDB" id="A0A930XX97"/>
<proteinExistence type="predicted"/>
<gene>
    <name evidence="5" type="ORF">ISN26_00585</name>
</gene>
<evidence type="ECO:0000256" key="3">
    <source>
        <dbReference type="ARBA" id="ARBA00022829"/>
    </source>
</evidence>
<keyword evidence="6" id="KW-1185">Reference proteome</keyword>
<dbReference type="SUPFAM" id="SSF46785">
    <property type="entry name" value="Winged helix' DNA-binding domain"/>
    <property type="match status" value="2"/>
</dbReference>